<evidence type="ECO:0000259" key="1">
    <source>
        <dbReference type="Pfam" id="PF00535"/>
    </source>
</evidence>
<dbReference type="AlphaFoldDB" id="A0A6C0J4Z3"/>
<dbReference type="PANTHER" id="PTHR22916">
    <property type="entry name" value="GLYCOSYLTRANSFERASE"/>
    <property type="match status" value="1"/>
</dbReference>
<dbReference type="GO" id="GO:0016758">
    <property type="term" value="F:hexosyltransferase activity"/>
    <property type="evidence" value="ECO:0007669"/>
    <property type="project" value="UniProtKB-ARBA"/>
</dbReference>
<sequence>MSYPLVSIITCSYERSEFLPNLCNMVRVQDYPHDKIEWIIIDDGKTSNANIFPDVMDGIKIRYIYLKKKILLAKKRDYLNHLAKGVYLINMDDDDYYPPCRVSHAVETLQREKTDLVGSSKMYMYFVKNHTIYQLGPYKPNHGTAATLAYTKDYASKNLYYNPSAKSKGEGNFAEEGVFTERWSKQIAQLDPFKTVLALSHSDNTVDKNIFLEKEFGHIGTTIHKTDFGLDRFINKQKESKVYDFYNNLKYEFKDNLFTKKVVEQLKISTDKNVEEYREHMHKRMFEELQQANLLLYKQSTYDKYMRQKLNKRT</sequence>
<feature type="domain" description="Glycosyltransferase 2-like" evidence="1">
    <location>
        <begin position="7"/>
        <end position="123"/>
    </location>
</feature>
<organism evidence="2">
    <name type="scientific">viral metagenome</name>
    <dbReference type="NCBI Taxonomy" id="1070528"/>
    <lineage>
        <taxon>unclassified sequences</taxon>
        <taxon>metagenomes</taxon>
        <taxon>organismal metagenomes</taxon>
    </lineage>
</organism>
<dbReference type="InterPro" id="IPR001173">
    <property type="entry name" value="Glyco_trans_2-like"/>
</dbReference>
<name>A0A6C0J4Z3_9ZZZZ</name>
<dbReference type="CDD" id="cd00761">
    <property type="entry name" value="Glyco_tranf_GTA_type"/>
    <property type="match status" value="1"/>
</dbReference>
<protein>
    <recommendedName>
        <fullName evidence="1">Glycosyltransferase 2-like domain-containing protein</fullName>
    </recommendedName>
</protein>
<proteinExistence type="predicted"/>
<accession>A0A6C0J4Z3</accession>
<reference evidence="2" key="1">
    <citation type="journal article" date="2020" name="Nature">
        <title>Giant virus diversity and host interactions through global metagenomics.</title>
        <authorList>
            <person name="Schulz F."/>
            <person name="Roux S."/>
            <person name="Paez-Espino D."/>
            <person name="Jungbluth S."/>
            <person name="Walsh D.A."/>
            <person name="Denef V.J."/>
            <person name="McMahon K.D."/>
            <person name="Konstantinidis K.T."/>
            <person name="Eloe-Fadrosh E.A."/>
            <person name="Kyrpides N.C."/>
            <person name="Woyke T."/>
        </authorList>
    </citation>
    <scope>NUCLEOTIDE SEQUENCE</scope>
    <source>
        <strain evidence="2">GVMAG-M-3300025860-20</strain>
    </source>
</reference>
<dbReference type="SUPFAM" id="SSF53448">
    <property type="entry name" value="Nucleotide-diphospho-sugar transferases"/>
    <property type="match status" value="1"/>
</dbReference>
<dbReference type="EMBL" id="MN740327">
    <property type="protein sequence ID" value="QHU00393.1"/>
    <property type="molecule type" value="Genomic_DNA"/>
</dbReference>
<dbReference type="InterPro" id="IPR029044">
    <property type="entry name" value="Nucleotide-diphossugar_trans"/>
</dbReference>
<evidence type="ECO:0000313" key="2">
    <source>
        <dbReference type="EMBL" id="QHU00393.1"/>
    </source>
</evidence>
<dbReference type="Gene3D" id="3.90.550.10">
    <property type="entry name" value="Spore Coat Polysaccharide Biosynthesis Protein SpsA, Chain A"/>
    <property type="match status" value="1"/>
</dbReference>
<dbReference type="Pfam" id="PF00535">
    <property type="entry name" value="Glycos_transf_2"/>
    <property type="match status" value="1"/>
</dbReference>
<dbReference type="PANTHER" id="PTHR22916:SF3">
    <property type="entry name" value="UDP-GLCNAC:BETAGAL BETA-1,3-N-ACETYLGLUCOSAMINYLTRANSFERASE-LIKE PROTEIN 1"/>
    <property type="match status" value="1"/>
</dbReference>